<dbReference type="KEGG" id="tsa:AciPR4_2458"/>
<comment type="similarity">
    <text evidence="2">Belongs to the class-A beta-lactamase family.</text>
</comment>
<evidence type="ECO:0000259" key="5">
    <source>
        <dbReference type="Pfam" id="PF13354"/>
    </source>
</evidence>
<dbReference type="RefSeq" id="WP_013568971.1">
    <property type="nucleotide sequence ID" value="NC_014963.1"/>
</dbReference>
<dbReference type="OrthoDB" id="114898at2"/>
<dbReference type="eggNOG" id="COG2367">
    <property type="taxonomic scope" value="Bacteria"/>
</dbReference>
<evidence type="ECO:0000256" key="3">
    <source>
        <dbReference type="ARBA" id="ARBA00012865"/>
    </source>
</evidence>
<proteinExistence type="inferred from homology"/>
<dbReference type="EMBL" id="CP002467">
    <property type="protein sequence ID" value="ADV83238.1"/>
    <property type="molecule type" value="Genomic_DNA"/>
</dbReference>
<dbReference type="GO" id="GO:0030655">
    <property type="term" value="P:beta-lactam antibiotic catabolic process"/>
    <property type="evidence" value="ECO:0007669"/>
    <property type="project" value="InterPro"/>
</dbReference>
<dbReference type="NCBIfam" id="NF033103">
    <property type="entry name" value="bla_class_A"/>
    <property type="match status" value="1"/>
</dbReference>
<feature type="domain" description="Beta-lactamase class A catalytic" evidence="5">
    <location>
        <begin position="48"/>
        <end position="276"/>
    </location>
</feature>
<dbReference type="GO" id="GO:0008800">
    <property type="term" value="F:beta-lactamase activity"/>
    <property type="evidence" value="ECO:0007669"/>
    <property type="project" value="UniProtKB-EC"/>
</dbReference>
<evidence type="ECO:0000256" key="2">
    <source>
        <dbReference type="ARBA" id="ARBA00009009"/>
    </source>
</evidence>
<organism evidence="6 7">
    <name type="scientific">Terriglobus saanensis (strain ATCC BAA-1853 / DSM 23119 / SP1PR4)</name>
    <dbReference type="NCBI Taxonomy" id="401053"/>
    <lineage>
        <taxon>Bacteria</taxon>
        <taxon>Pseudomonadati</taxon>
        <taxon>Acidobacteriota</taxon>
        <taxon>Terriglobia</taxon>
        <taxon>Terriglobales</taxon>
        <taxon>Acidobacteriaceae</taxon>
        <taxon>Terriglobus</taxon>
    </lineage>
</organism>
<evidence type="ECO:0000256" key="1">
    <source>
        <dbReference type="ARBA" id="ARBA00001526"/>
    </source>
</evidence>
<evidence type="ECO:0000256" key="4">
    <source>
        <dbReference type="SAM" id="SignalP"/>
    </source>
</evidence>
<name>E8UZF8_TERSS</name>
<dbReference type="STRING" id="401053.AciPR4_2458"/>
<dbReference type="SUPFAM" id="SSF56601">
    <property type="entry name" value="beta-lactamase/transpeptidase-like"/>
    <property type="match status" value="1"/>
</dbReference>
<dbReference type="PANTHER" id="PTHR35333">
    <property type="entry name" value="BETA-LACTAMASE"/>
    <property type="match status" value="1"/>
</dbReference>
<sequence>MRAHLLLSLTFASTLLAQPSLQSRIATIAATIPAKVSVACSLPNTPLNCDLNPDANPPMQSVFKFPLAVAVLHRADEGKLFPNQRAGQSLDEILDTPVRYLSVDIISPPNYSPLQDKYPRGNVDVPLRELITLSVSKSDNTASDILLRILGGPPVLDAYIHTLGVTGFQVRDNEKSLHATNALQYRNTFSPRAATQLLRLMADRSPLSPASTRFLNDIMLHATSGPHRIHGDLPEGTSVAHKTGTSGTANGMDAATNDIGLITLPNGQRLAIAIFVTDAHATPEAIEHVMAQIARAAYDEAIAIK</sequence>
<evidence type="ECO:0000313" key="6">
    <source>
        <dbReference type="EMBL" id="ADV83238.1"/>
    </source>
</evidence>
<feature type="signal peptide" evidence="4">
    <location>
        <begin position="1"/>
        <end position="17"/>
    </location>
</feature>
<comment type="catalytic activity">
    <reaction evidence="1">
        <text>a beta-lactam + H2O = a substituted beta-amino acid</text>
        <dbReference type="Rhea" id="RHEA:20401"/>
        <dbReference type="ChEBI" id="CHEBI:15377"/>
        <dbReference type="ChEBI" id="CHEBI:35627"/>
        <dbReference type="ChEBI" id="CHEBI:140347"/>
        <dbReference type="EC" id="3.5.2.6"/>
    </reaction>
</comment>
<dbReference type="GO" id="GO:0046677">
    <property type="term" value="P:response to antibiotic"/>
    <property type="evidence" value="ECO:0007669"/>
    <property type="project" value="InterPro"/>
</dbReference>
<dbReference type="AlphaFoldDB" id="E8UZF8"/>
<keyword evidence="7" id="KW-1185">Reference proteome</keyword>
<dbReference type="Pfam" id="PF13354">
    <property type="entry name" value="Beta-lactamase2"/>
    <property type="match status" value="1"/>
</dbReference>
<dbReference type="HOGENOM" id="CLU_031960_0_1_0"/>
<dbReference type="InterPro" id="IPR000871">
    <property type="entry name" value="Beta-lactam_class-A"/>
</dbReference>
<keyword evidence="4" id="KW-0732">Signal</keyword>
<dbReference type="Proteomes" id="UP000006844">
    <property type="component" value="Chromosome"/>
</dbReference>
<dbReference type="EC" id="3.5.2.6" evidence="3"/>
<reference evidence="6 7" key="1">
    <citation type="journal article" date="2012" name="Stand. Genomic Sci.">
        <title>Complete genome sequence of Terriglobus saanensis type strain SP1PR4(T), an Acidobacteria from tundra soil.</title>
        <authorList>
            <person name="Rawat S.R."/>
            <person name="Mannisto M.K."/>
            <person name="Starovoytov V."/>
            <person name="Goodwin L."/>
            <person name="Nolan M."/>
            <person name="Hauser L."/>
            <person name="Land M."/>
            <person name="Davenport K.W."/>
            <person name="Woyke T."/>
            <person name="Haggblom M.M."/>
        </authorList>
    </citation>
    <scope>NUCLEOTIDE SEQUENCE</scope>
    <source>
        <strain evidence="7">ATCC BAA-1853 / DSM 23119 / SP1PR4</strain>
    </source>
</reference>
<dbReference type="InterPro" id="IPR012338">
    <property type="entry name" value="Beta-lactam/transpept-like"/>
</dbReference>
<dbReference type="PANTHER" id="PTHR35333:SF3">
    <property type="entry name" value="BETA-LACTAMASE-TYPE TRANSPEPTIDASE FOLD CONTAINING PROTEIN"/>
    <property type="match status" value="1"/>
</dbReference>
<dbReference type="PRINTS" id="PR00118">
    <property type="entry name" value="BLACTAMASEA"/>
</dbReference>
<dbReference type="InterPro" id="IPR045155">
    <property type="entry name" value="Beta-lactam_cat"/>
</dbReference>
<protein>
    <recommendedName>
        <fullName evidence="3">beta-lactamase</fullName>
        <ecNumber evidence="3">3.5.2.6</ecNumber>
    </recommendedName>
</protein>
<accession>E8UZF8</accession>
<feature type="chain" id="PRO_5003232216" description="beta-lactamase" evidence="4">
    <location>
        <begin position="18"/>
        <end position="305"/>
    </location>
</feature>
<evidence type="ECO:0000313" key="7">
    <source>
        <dbReference type="Proteomes" id="UP000006844"/>
    </source>
</evidence>
<dbReference type="Gene3D" id="3.40.710.10">
    <property type="entry name" value="DD-peptidase/beta-lactamase superfamily"/>
    <property type="match status" value="1"/>
</dbReference>
<gene>
    <name evidence="6" type="ordered locus">AciPR4_2458</name>
</gene>